<feature type="region of interest" description="Disordered" evidence="2">
    <location>
        <begin position="177"/>
        <end position="272"/>
    </location>
</feature>
<dbReference type="GO" id="GO:0051286">
    <property type="term" value="C:cell tip"/>
    <property type="evidence" value="ECO:0007669"/>
    <property type="project" value="TreeGrafter"/>
</dbReference>
<feature type="compositionally biased region" description="Polar residues" evidence="2">
    <location>
        <begin position="225"/>
        <end position="252"/>
    </location>
</feature>
<accession>A0A1M8A711</accession>
<reference evidence="5" key="1">
    <citation type="journal article" date="2017" name="Nucleic Acids Res.">
        <title>Proteogenomics produces comprehensive and highly accurate protein-coding gene annotation in a complete genome assembly of Malassezia sympodialis.</title>
        <authorList>
            <person name="Zhu Y."/>
            <person name="Engstroem P.G."/>
            <person name="Tellgren-Roth C."/>
            <person name="Baudo C.D."/>
            <person name="Kennell J.C."/>
            <person name="Sun S."/>
            <person name="Billmyre R.B."/>
            <person name="Schroeder M.S."/>
            <person name="Andersson A."/>
            <person name="Holm T."/>
            <person name="Sigurgeirsson B."/>
            <person name="Wu G."/>
            <person name="Sankaranarayanan S.R."/>
            <person name="Siddharthan R."/>
            <person name="Sanyal K."/>
            <person name="Lundeberg J."/>
            <person name="Nystedt B."/>
            <person name="Boekhout T."/>
            <person name="Dawson T.L. Jr."/>
            <person name="Heitman J."/>
            <person name="Scheynius A."/>
            <person name="Lehtioe J."/>
        </authorList>
    </citation>
    <scope>NUCLEOTIDE SEQUENCE [LARGE SCALE GENOMIC DNA]</scope>
    <source>
        <strain evidence="5">ATCC 42132</strain>
    </source>
</reference>
<dbReference type="OMA" id="WSRKQAS"/>
<dbReference type="PANTHER" id="PTHR22741">
    <property type="entry name" value="P140CAP/SNIP-RELATED"/>
    <property type="match status" value="1"/>
</dbReference>
<dbReference type="Pfam" id="PF23153">
    <property type="entry name" value="Aip3p_Bud6_N"/>
    <property type="match status" value="1"/>
</dbReference>
<evidence type="ECO:0000256" key="2">
    <source>
        <dbReference type="SAM" id="MobiDB-lite"/>
    </source>
</evidence>
<feature type="region of interest" description="Disordered" evidence="2">
    <location>
        <begin position="365"/>
        <end position="393"/>
    </location>
</feature>
<feature type="compositionally biased region" description="Polar residues" evidence="2">
    <location>
        <begin position="20"/>
        <end position="44"/>
    </location>
</feature>
<evidence type="ECO:0000256" key="1">
    <source>
        <dbReference type="ARBA" id="ARBA00023054"/>
    </source>
</evidence>
<evidence type="ECO:0000313" key="4">
    <source>
        <dbReference type="EMBL" id="SHO78158.1"/>
    </source>
</evidence>
<dbReference type="PANTHER" id="PTHR22741:SF10">
    <property type="entry name" value="COILED-COIL DOMAIN-CONTAINING PROTEIN CG32809"/>
    <property type="match status" value="1"/>
</dbReference>
<dbReference type="GO" id="GO:0030010">
    <property type="term" value="P:establishment of cell polarity"/>
    <property type="evidence" value="ECO:0007669"/>
    <property type="project" value="TreeGrafter"/>
</dbReference>
<dbReference type="STRING" id="1230383.A0A1M8A711"/>
<feature type="region of interest" description="Disordered" evidence="2">
    <location>
        <begin position="1"/>
        <end position="44"/>
    </location>
</feature>
<dbReference type="SMART" id="SM00806">
    <property type="entry name" value="AIP3"/>
    <property type="match status" value="1"/>
</dbReference>
<dbReference type="Gene3D" id="1.20.58.1540">
    <property type="entry name" value="Actin interacting protein 3, C-terminal domain"/>
    <property type="match status" value="1"/>
</dbReference>
<keyword evidence="1" id="KW-0175">Coiled coil</keyword>
<evidence type="ECO:0000259" key="3">
    <source>
        <dbReference type="SMART" id="SM00806"/>
    </source>
</evidence>
<dbReference type="InterPro" id="IPR005613">
    <property type="entry name" value="AIP3_C"/>
</dbReference>
<dbReference type="AlphaFoldDB" id="A0A1M8A711"/>
<dbReference type="EMBL" id="LT671824">
    <property type="protein sequence ID" value="SHO78158.1"/>
    <property type="molecule type" value="Genomic_DNA"/>
</dbReference>
<dbReference type="Proteomes" id="UP000186303">
    <property type="component" value="Chromosome 4"/>
</dbReference>
<feature type="compositionally biased region" description="Low complexity" evidence="2">
    <location>
        <begin position="201"/>
        <end position="213"/>
    </location>
</feature>
<dbReference type="GO" id="GO:0005737">
    <property type="term" value="C:cytoplasm"/>
    <property type="evidence" value="ECO:0007669"/>
    <property type="project" value="TreeGrafter"/>
</dbReference>
<name>A0A1M8A711_MALS4</name>
<feature type="domain" description="Actin interacting protein 3 C-terminal" evidence="3">
    <location>
        <begin position="400"/>
        <end position="838"/>
    </location>
</feature>
<dbReference type="VEuPathDB" id="FungiDB:MSYG_2500"/>
<feature type="region of interest" description="Disordered" evidence="2">
    <location>
        <begin position="509"/>
        <end position="528"/>
    </location>
</feature>
<gene>
    <name evidence="4" type="ORF">MSYG_2500</name>
</gene>
<dbReference type="GO" id="GO:0005519">
    <property type="term" value="F:cytoskeletal regulatory protein binding"/>
    <property type="evidence" value="ECO:0007669"/>
    <property type="project" value="InterPro"/>
</dbReference>
<keyword evidence="5" id="KW-1185">Reference proteome</keyword>
<sequence length="853" mass="93289">MPPSDVGHLGSRPRMDSGLAYQTQPSTGSLPSENATSNSQSSHMESSVTRLLVATKLLLESLTQWSQGRQTETNVSRIYVRLGNDFNAALSAFVSAHVDMADLYSVPADLRICLEACLSEPASPDTLERHLPRIREIIIRLLQGLKAKQHYYKQLQMEPQRTLPPPEARAAVPTKVALHAPNSSSSSSRPPTLQGPRPPISRRVSPQVSRVSQALPPTPIPGSFEVSTSSKSVPATPQSMSSVAPSDMSATRLSPEKQSAGDDINNRLRKSDALERRASKRFSAYAFNRMGVGSGLLAALGSTPPASSPRSERRAHQGPLNSVHELPQGSLTVPASPTRAPSQTKEPLSLPTEDATLVPGASVVSSQVPATGPSSIPTEGIDETKPASSPSELSPTLELFLQVGRQTKKTSVSIDPTQADRGLSLGTLRMLFVDQFSYSSGISDFPDIYIKDATTGVAYQLENLDELQPKSILTLNIEPLDQVKEHVDLAIAALSRDLREIKSLVQAAPRDVPDKSRSVSGARTPATPISDKAFQEAGDRMSSLALPSRSEPLAAADYAGELKSHYDAVQQLRHDFAILRQVHDEGERDMHSTFAAIRERVKEMNSIVALGPSTGRNLIESGKAKLDVESQQVLTSVEDLQDVIEDLKLDVSHRGVKPKAAEMRRITGDIATTTKRLNDLERFVQTVRPHWKKTWESELQLIVDEQEFLNYQEGLLVDMQQDHKALQDVFSNIQQVVRLRDVGMAHGNDPSRGPRYVPPPPDEEHQGLPSVMAEVRTQSIDHERRLRALQAAERSREKAKAGRTDEFANELAGFVDGKALRRTGGHLEAERVRQKRDQTTLRAMLHNQGSSSS</sequence>
<dbReference type="InterPro" id="IPR056279">
    <property type="entry name" value="Aip3p_Bud6_N"/>
</dbReference>
<feature type="compositionally biased region" description="Polar residues" evidence="2">
    <location>
        <begin position="365"/>
        <end position="377"/>
    </location>
</feature>
<proteinExistence type="predicted"/>
<feature type="compositionally biased region" description="Polar residues" evidence="2">
    <location>
        <begin position="329"/>
        <end position="346"/>
    </location>
</feature>
<feature type="region of interest" description="Disordered" evidence="2">
    <location>
        <begin position="745"/>
        <end position="765"/>
    </location>
</feature>
<dbReference type="Pfam" id="PF03915">
    <property type="entry name" value="AIP3"/>
    <property type="match status" value="1"/>
</dbReference>
<dbReference type="InterPro" id="IPR051825">
    <property type="entry name" value="SRCIN1"/>
</dbReference>
<protein>
    <submittedName>
        <fullName evidence="4">Similar to S.cerevisiae protein BUD6 (Actin-and formin-interacting protein)</fullName>
    </submittedName>
</protein>
<feature type="region of interest" description="Disordered" evidence="2">
    <location>
        <begin position="301"/>
        <end position="350"/>
    </location>
</feature>
<organism evidence="4 5">
    <name type="scientific">Malassezia sympodialis (strain ATCC 42132)</name>
    <name type="common">Atopic eczema-associated yeast</name>
    <dbReference type="NCBI Taxonomy" id="1230383"/>
    <lineage>
        <taxon>Eukaryota</taxon>
        <taxon>Fungi</taxon>
        <taxon>Dikarya</taxon>
        <taxon>Basidiomycota</taxon>
        <taxon>Ustilaginomycotina</taxon>
        <taxon>Malasseziomycetes</taxon>
        <taxon>Malasseziales</taxon>
        <taxon>Malasseziaceae</taxon>
        <taxon>Malassezia</taxon>
    </lineage>
</organism>
<dbReference type="InterPro" id="IPR022782">
    <property type="entry name" value="AIP3-like_C"/>
</dbReference>
<evidence type="ECO:0000313" key="5">
    <source>
        <dbReference type="Proteomes" id="UP000186303"/>
    </source>
</evidence>
<dbReference type="OrthoDB" id="783096at2759"/>